<evidence type="ECO:0000313" key="2">
    <source>
        <dbReference type="EMBL" id="KAF9510474.1"/>
    </source>
</evidence>
<feature type="region of interest" description="Disordered" evidence="1">
    <location>
        <begin position="1"/>
        <end position="23"/>
    </location>
</feature>
<proteinExistence type="predicted"/>
<feature type="compositionally biased region" description="Acidic residues" evidence="1">
    <location>
        <begin position="379"/>
        <end position="390"/>
    </location>
</feature>
<dbReference type="OrthoDB" id="2534759at2759"/>
<sequence>MEQASLPGPSDPAIKKARRQTAFYPNVNSTNKVEKPFSRSAAKRDSVLALGSIEHLQYYFTKTGLAANRKPRGGKSPFVPALGPGTLSINPQPDIPTLTFDLPPSPIVPTPPNSGPQYPPEPAPYTVDPEVLKPSVIHDLEEVQDIWSLSGGSLKLPVPNNLFLEGTNYRQSPEFDVLAVLKATTRAIRSVRNYLLALPDDHPSHQFRSNLIEAFQHHSVSRPTRSRPSYASLRITPSKPPNTPQLAPIPPPQISTVPFPPDPLSLIRRAALDVLTVLRELEEHSRLPMTDDVYDIASSGSGSGSGVSRNPSPPPFGIERTASPTALSGDDDTSDLGGTSRFGSSTSSPRPKQPKSPRPEIIPLKVQGREKVVPVWSDPAEDEFLDDDEEPSKKDAWDDRLNAEVVGRYLDLVDGILFGSTMPATPGQRGWQRAKLEPAVKNRVKTPRSSFGSPETSPRKSSAGSRRAVSAVLLDAMSELTLLTEEPESMEVLGEEDEEVPEESLPEWAKRSRFDSDPLARLHSFLVHHLPVELLSFLPMTSSPPPSPSPSGSAAVGGKVLFREQLLSTLSDGQILCTAYNIVVRKSAKPWGFIQLENVHDLLGLTEDHDQDKNPDAEMILGGSMKGRGKGSWTFRRTENLRYWAAALKLRYMIPITSSPGPQIPAITRRTSGHFNDPIISPPVHFEPKVVAGRESGWETMLETTLFRWMDAVLAEVRGIA</sequence>
<feature type="region of interest" description="Disordered" evidence="1">
    <location>
        <begin position="218"/>
        <end position="252"/>
    </location>
</feature>
<dbReference type="AlphaFoldDB" id="A0A9P6DTD8"/>
<accession>A0A9P6DTD8</accession>
<name>A0A9P6DTD8_9AGAM</name>
<evidence type="ECO:0000256" key="1">
    <source>
        <dbReference type="SAM" id="MobiDB-lite"/>
    </source>
</evidence>
<feature type="region of interest" description="Disordered" evidence="1">
    <location>
        <begin position="426"/>
        <end position="467"/>
    </location>
</feature>
<reference evidence="2" key="1">
    <citation type="journal article" date="2020" name="Nat. Commun.">
        <title>Large-scale genome sequencing of mycorrhizal fungi provides insights into the early evolution of symbiotic traits.</title>
        <authorList>
            <person name="Miyauchi S."/>
            <person name="Kiss E."/>
            <person name="Kuo A."/>
            <person name="Drula E."/>
            <person name="Kohler A."/>
            <person name="Sanchez-Garcia M."/>
            <person name="Morin E."/>
            <person name="Andreopoulos B."/>
            <person name="Barry K.W."/>
            <person name="Bonito G."/>
            <person name="Buee M."/>
            <person name="Carver A."/>
            <person name="Chen C."/>
            <person name="Cichocki N."/>
            <person name="Clum A."/>
            <person name="Culley D."/>
            <person name="Crous P.W."/>
            <person name="Fauchery L."/>
            <person name="Girlanda M."/>
            <person name="Hayes R.D."/>
            <person name="Keri Z."/>
            <person name="LaButti K."/>
            <person name="Lipzen A."/>
            <person name="Lombard V."/>
            <person name="Magnuson J."/>
            <person name="Maillard F."/>
            <person name="Murat C."/>
            <person name="Nolan M."/>
            <person name="Ohm R.A."/>
            <person name="Pangilinan J."/>
            <person name="Pereira M.F."/>
            <person name="Perotto S."/>
            <person name="Peter M."/>
            <person name="Pfister S."/>
            <person name="Riley R."/>
            <person name="Sitrit Y."/>
            <person name="Stielow J.B."/>
            <person name="Szollosi G."/>
            <person name="Zifcakova L."/>
            <person name="Stursova M."/>
            <person name="Spatafora J.W."/>
            <person name="Tedersoo L."/>
            <person name="Vaario L.M."/>
            <person name="Yamada A."/>
            <person name="Yan M."/>
            <person name="Wang P."/>
            <person name="Xu J."/>
            <person name="Bruns T."/>
            <person name="Baldrian P."/>
            <person name="Vilgalys R."/>
            <person name="Dunand C."/>
            <person name="Henrissat B."/>
            <person name="Grigoriev I.V."/>
            <person name="Hibbett D."/>
            <person name="Nagy L.G."/>
            <person name="Martin F.M."/>
        </authorList>
    </citation>
    <scope>NUCLEOTIDE SEQUENCE</scope>
    <source>
        <strain evidence="2">UP504</strain>
    </source>
</reference>
<organism evidence="2 3">
    <name type="scientific">Hydnum rufescens UP504</name>
    <dbReference type="NCBI Taxonomy" id="1448309"/>
    <lineage>
        <taxon>Eukaryota</taxon>
        <taxon>Fungi</taxon>
        <taxon>Dikarya</taxon>
        <taxon>Basidiomycota</taxon>
        <taxon>Agaricomycotina</taxon>
        <taxon>Agaricomycetes</taxon>
        <taxon>Cantharellales</taxon>
        <taxon>Hydnaceae</taxon>
        <taxon>Hydnum</taxon>
    </lineage>
</organism>
<feature type="compositionally biased region" description="Pro residues" evidence="1">
    <location>
        <begin position="238"/>
        <end position="252"/>
    </location>
</feature>
<feature type="region of interest" description="Disordered" evidence="1">
    <location>
        <begin position="292"/>
        <end position="396"/>
    </location>
</feature>
<dbReference type="PANTHER" id="PTHR38702:SF1">
    <property type="entry name" value="CALPONIN-HOMOLOGY (CH) DOMAIN-CONTAINING PROTEIN"/>
    <property type="match status" value="1"/>
</dbReference>
<feature type="compositionally biased region" description="Low complexity" evidence="1">
    <location>
        <begin position="335"/>
        <end position="350"/>
    </location>
</feature>
<dbReference type="PANTHER" id="PTHR38702">
    <property type="entry name" value="CALPONIN-HOMOLOGY (CH) DOMAIN-CONTAINING PROTEIN"/>
    <property type="match status" value="1"/>
</dbReference>
<protein>
    <submittedName>
        <fullName evidence="2">Uncharacterized protein</fullName>
    </submittedName>
</protein>
<feature type="compositionally biased region" description="Polar residues" evidence="1">
    <location>
        <begin position="447"/>
        <end position="460"/>
    </location>
</feature>
<comment type="caution">
    <text evidence="2">The sequence shown here is derived from an EMBL/GenBank/DDBJ whole genome shotgun (WGS) entry which is preliminary data.</text>
</comment>
<dbReference type="EMBL" id="MU129015">
    <property type="protein sequence ID" value="KAF9510474.1"/>
    <property type="molecule type" value="Genomic_DNA"/>
</dbReference>
<dbReference type="Proteomes" id="UP000886523">
    <property type="component" value="Unassembled WGS sequence"/>
</dbReference>
<evidence type="ECO:0000313" key="3">
    <source>
        <dbReference type="Proteomes" id="UP000886523"/>
    </source>
</evidence>
<gene>
    <name evidence="2" type="ORF">BS47DRAFT_1383910</name>
</gene>
<keyword evidence="3" id="KW-1185">Reference proteome</keyword>